<dbReference type="RefSeq" id="WP_327617157.1">
    <property type="nucleotide sequence ID" value="NZ_JAYWTM010000004.1"/>
</dbReference>
<keyword evidence="3" id="KW-1185">Reference proteome</keyword>
<evidence type="ECO:0000313" key="3">
    <source>
        <dbReference type="Proteomes" id="UP001309705"/>
    </source>
</evidence>
<keyword evidence="1" id="KW-1133">Transmembrane helix</keyword>
<dbReference type="Proteomes" id="UP001309705">
    <property type="component" value="Unassembled WGS sequence"/>
</dbReference>
<proteinExistence type="predicted"/>
<evidence type="ECO:0000256" key="1">
    <source>
        <dbReference type="SAM" id="Phobius"/>
    </source>
</evidence>
<evidence type="ECO:0000313" key="2">
    <source>
        <dbReference type="EMBL" id="MEC5341999.1"/>
    </source>
</evidence>
<feature type="transmembrane region" description="Helical" evidence="1">
    <location>
        <begin position="6"/>
        <end position="24"/>
    </location>
</feature>
<protein>
    <submittedName>
        <fullName evidence="2">Uncharacterized protein</fullName>
    </submittedName>
</protein>
<name>A0ABU6JMU0_9GAMM</name>
<reference evidence="2 3" key="1">
    <citation type="journal article" date="2017" name="Int. J. Syst. Evol. Microbiol.">
        <title>Brenneria populi subsp. brevivirga subsp. nov. isolated from symptomatic bark of Populus x euramericana canker, and description of Brenneria populi subsp. populi subsp. nov.</title>
        <authorList>
            <person name="Zheng M.H."/>
            <person name="Piao C.G."/>
            <person name="Xue H."/>
            <person name="Guo M.W."/>
            <person name="Li Y."/>
        </authorList>
    </citation>
    <scope>NUCLEOTIDE SEQUENCE [LARGE SCALE GENOMIC DNA]</scope>
    <source>
        <strain evidence="2 3">D9-5</strain>
    </source>
</reference>
<keyword evidence="1" id="KW-0812">Transmembrane</keyword>
<sequence>MLGFPRYAFIFMVSMAFSVAAYSAEVLRIGYQKSATTLVLLKGAGEQPQ</sequence>
<gene>
    <name evidence="2" type="ORF">VSX58_05145</name>
</gene>
<comment type="caution">
    <text evidence="2">The sequence shown here is derived from an EMBL/GenBank/DDBJ whole genome shotgun (WGS) entry which is preliminary data.</text>
</comment>
<keyword evidence="1" id="KW-0472">Membrane</keyword>
<organism evidence="2 3">
    <name type="scientific">Brenneria populi</name>
    <dbReference type="NCBI Taxonomy" id="1505588"/>
    <lineage>
        <taxon>Bacteria</taxon>
        <taxon>Pseudomonadati</taxon>
        <taxon>Pseudomonadota</taxon>
        <taxon>Gammaproteobacteria</taxon>
        <taxon>Enterobacterales</taxon>
        <taxon>Pectobacteriaceae</taxon>
        <taxon>Brenneria</taxon>
    </lineage>
</organism>
<dbReference type="EMBL" id="JAYWTM010000004">
    <property type="protein sequence ID" value="MEC5341999.1"/>
    <property type="molecule type" value="Genomic_DNA"/>
</dbReference>
<accession>A0ABU6JMU0</accession>